<dbReference type="EMBL" id="LSMT01000007">
    <property type="protein sequence ID" value="PFX33938.1"/>
    <property type="molecule type" value="Genomic_DNA"/>
</dbReference>
<organism evidence="5 6">
    <name type="scientific">Stylophora pistillata</name>
    <name type="common">Smooth cauliflower coral</name>
    <dbReference type="NCBI Taxonomy" id="50429"/>
    <lineage>
        <taxon>Eukaryota</taxon>
        <taxon>Metazoa</taxon>
        <taxon>Cnidaria</taxon>
        <taxon>Anthozoa</taxon>
        <taxon>Hexacorallia</taxon>
        <taxon>Scleractinia</taxon>
        <taxon>Astrocoeniina</taxon>
        <taxon>Pocilloporidae</taxon>
        <taxon>Stylophora</taxon>
    </lineage>
</organism>
<dbReference type="FunFam" id="1.10.472.80:FF:000029">
    <property type="entry name" value="Growth hormone-regulated TBC protein 1"/>
    <property type="match status" value="1"/>
</dbReference>
<proteinExistence type="predicted"/>
<evidence type="ECO:0000313" key="5">
    <source>
        <dbReference type="EMBL" id="PFX33938.1"/>
    </source>
</evidence>
<dbReference type="SUPFAM" id="SSF47923">
    <property type="entry name" value="Ypt/Rab-GAP domain of gyp1p"/>
    <property type="match status" value="2"/>
</dbReference>
<feature type="domain" description="Rab-GAP TBC" evidence="4">
    <location>
        <begin position="65"/>
        <end position="256"/>
    </location>
</feature>
<dbReference type="PANTHER" id="PTHR47219:SF10">
    <property type="entry name" value="GROWTH HORMONE-REGULATED TBC PROTEIN 1"/>
    <property type="match status" value="1"/>
</dbReference>
<sequence>MSTIQSPVDEYGFHRPDDFDYSSYEEFMSSYIRVLARRASRWDNFMKGVNKVRKSRRVKRFVRKGIPMELRAQVWVDTSGARKKMKLNPGSYQRLLAEDTTIDEMAMHSIQTDIDRTFPDNIHFSSRQDDLRPALLNVLIAYAKHNPRIGYCQGLNYIAGLMLLIVNKEEEAFWLLDVIVGNLLPDYYAKDMLGLQIEQETLREVVRVKLPVLFEHIEKLGVSYTIFSTKWFICLYIDVLPTETVLRIWDCLFYEGSKVILRVALTLLSLNEGKLMKCNDFAQLCAAMKDITKGPATMDCHSFMEHSFHLPGSFSRKWIKELRKAATEKILAEQQARQQHT</sequence>
<protein>
    <recommendedName>
        <fullName evidence="3">Growth hormone-regulated TBC protein 1</fullName>
    </recommendedName>
</protein>
<dbReference type="Gene3D" id="1.10.8.270">
    <property type="entry name" value="putative rabgap domain of human tbc1 domain family member 14 like domains"/>
    <property type="match status" value="1"/>
</dbReference>
<comment type="function">
    <text evidence="2">May act as a GTPase-activating protein for Rab family protein(s).</text>
</comment>
<evidence type="ECO:0000256" key="1">
    <source>
        <dbReference type="ARBA" id="ARBA00022468"/>
    </source>
</evidence>
<dbReference type="Pfam" id="PF00566">
    <property type="entry name" value="RabGAP-TBC"/>
    <property type="match status" value="1"/>
</dbReference>
<dbReference type="STRING" id="50429.A0A2B4SZF9"/>
<reference evidence="6" key="1">
    <citation type="journal article" date="2017" name="bioRxiv">
        <title>Comparative analysis of the genomes of Stylophora pistillata and Acropora digitifera provides evidence for extensive differences between species of corals.</title>
        <authorList>
            <person name="Voolstra C.R."/>
            <person name="Li Y."/>
            <person name="Liew Y.J."/>
            <person name="Baumgarten S."/>
            <person name="Zoccola D."/>
            <person name="Flot J.-F."/>
            <person name="Tambutte S."/>
            <person name="Allemand D."/>
            <person name="Aranda M."/>
        </authorList>
    </citation>
    <scope>NUCLEOTIDE SEQUENCE [LARGE SCALE GENOMIC DNA]</scope>
</reference>
<evidence type="ECO:0000256" key="3">
    <source>
        <dbReference type="ARBA" id="ARBA00070878"/>
    </source>
</evidence>
<dbReference type="GO" id="GO:0005096">
    <property type="term" value="F:GTPase activator activity"/>
    <property type="evidence" value="ECO:0007669"/>
    <property type="project" value="UniProtKB-KW"/>
</dbReference>
<dbReference type="Gene3D" id="1.10.10.750">
    <property type="entry name" value="Ypt/Rab-GAP domain of gyp1p, domain 1"/>
    <property type="match status" value="1"/>
</dbReference>
<accession>A0A2B4SZF9</accession>
<dbReference type="AlphaFoldDB" id="A0A2B4SZF9"/>
<dbReference type="InterPro" id="IPR035969">
    <property type="entry name" value="Rab-GAP_TBC_sf"/>
</dbReference>
<comment type="caution">
    <text evidence="5">The sequence shown here is derived from an EMBL/GenBank/DDBJ whole genome shotgun (WGS) entry which is preliminary data.</text>
</comment>
<dbReference type="OrthoDB" id="294251at2759"/>
<name>A0A2B4SZF9_STYPI</name>
<dbReference type="SMART" id="SM00164">
    <property type="entry name" value="TBC"/>
    <property type="match status" value="1"/>
</dbReference>
<dbReference type="FunFam" id="1.10.8.270:FF:000016">
    <property type="entry name" value="TBC1 domain family member 2A"/>
    <property type="match status" value="1"/>
</dbReference>
<keyword evidence="6" id="KW-1185">Reference proteome</keyword>
<dbReference type="Gene3D" id="1.10.472.80">
    <property type="entry name" value="Ypt/Rab-GAP domain of gyp1p, domain 3"/>
    <property type="match status" value="1"/>
</dbReference>
<evidence type="ECO:0000313" key="6">
    <source>
        <dbReference type="Proteomes" id="UP000225706"/>
    </source>
</evidence>
<evidence type="ECO:0000256" key="2">
    <source>
        <dbReference type="ARBA" id="ARBA00043879"/>
    </source>
</evidence>
<evidence type="ECO:0000259" key="4">
    <source>
        <dbReference type="PROSITE" id="PS50086"/>
    </source>
</evidence>
<dbReference type="PROSITE" id="PS50086">
    <property type="entry name" value="TBC_RABGAP"/>
    <property type="match status" value="1"/>
</dbReference>
<gene>
    <name evidence="5" type="primary">GRTP1</name>
    <name evidence="5" type="ORF">AWC38_SpisGene1196</name>
</gene>
<dbReference type="Proteomes" id="UP000225706">
    <property type="component" value="Unassembled WGS sequence"/>
</dbReference>
<dbReference type="GO" id="GO:0031267">
    <property type="term" value="F:small GTPase binding"/>
    <property type="evidence" value="ECO:0007669"/>
    <property type="project" value="TreeGrafter"/>
</dbReference>
<dbReference type="PANTHER" id="PTHR47219">
    <property type="entry name" value="RAB GTPASE-ACTIVATING PROTEIN 1-LIKE"/>
    <property type="match status" value="1"/>
</dbReference>
<dbReference type="InterPro" id="IPR000195">
    <property type="entry name" value="Rab-GAP-TBC_dom"/>
</dbReference>
<keyword evidence="1" id="KW-0343">GTPase activation</keyword>
<dbReference type="InterPro" id="IPR050302">
    <property type="entry name" value="Rab_GAP_TBC_domain"/>
</dbReference>